<evidence type="ECO:0000313" key="17">
    <source>
        <dbReference type="EMBL" id="GAQ95573.1"/>
    </source>
</evidence>
<comment type="caution">
    <text evidence="16">Lacks conserved residue(s) required for the propagation of feature annotation.</text>
</comment>
<dbReference type="GO" id="GO:0004594">
    <property type="term" value="F:pantothenate kinase activity"/>
    <property type="evidence" value="ECO:0007669"/>
    <property type="project" value="UniProtKB-UniRule"/>
</dbReference>
<keyword evidence="16" id="KW-0479">Metal-binding</keyword>
<dbReference type="Pfam" id="PF03309">
    <property type="entry name" value="Pan_kinase"/>
    <property type="match status" value="1"/>
</dbReference>
<keyword evidence="13 16" id="KW-0173">Coenzyme A biosynthesis</keyword>
<name>A0A0U9HYX1_9BACT</name>
<dbReference type="CDD" id="cd24015">
    <property type="entry name" value="ASKHA_NBD_PanK-III"/>
    <property type="match status" value="1"/>
</dbReference>
<comment type="pathway">
    <text evidence="4 16">Cofactor biosynthesis; coenzyme A biosynthesis; CoA from (R)-pantothenate: step 1/5.</text>
</comment>
<evidence type="ECO:0000256" key="8">
    <source>
        <dbReference type="ARBA" id="ARBA00022679"/>
    </source>
</evidence>
<keyword evidence="8 16" id="KW-0808">Transferase</keyword>
<dbReference type="Proteomes" id="UP000054976">
    <property type="component" value="Unassembled WGS sequence"/>
</dbReference>
<feature type="binding site" evidence="16">
    <location>
        <position position="140"/>
    </location>
    <ligand>
        <name>K(+)</name>
        <dbReference type="ChEBI" id="CHEBI:29103"/>
    </ligand>
</feature>
<keyword evidence="10 16" id="KW-0418">Kinase</keyword>
<dbReference type="EC" id="2.7.1.33" evidence="6 16"/>
<evidence type="ECO:0000256" key="13">
    <source>
        <dbReference type="ARBA" id="ARBA00022993"/>
    </source>
</evidence>
<proteinExistence type="inferred from homology"/>
<feature type="active site" description="Proton acceptor" evidence="16">
    <location>
        <position position="120"/>
    </location>
</feature>
<evidence type="ECO:0000256" key="7">
    <source>
        <dbReference type="ARBA" id="ARBA00022490"/>
    </source>
</evidence>
<comment type="cofactor">
    <cofactor evidence="2">
        <name>K(+)</name>
        <dbReference type="ChEBI" id="CHEBI:29103"/>
    </cofactor>
</comment>
<evidence type="ECO:0000256" key="3">
    <source>
        <dbReference type="ARBA" id="ARBA00004496"/>
    </source>
</evidence>
<dbReference type="SUPFAM" id="SSF53067">
    <property type="entry name" value="Actin-like ATPase domain"/>
    <property type="match status" value="2"/>
</dbReference>
<evidence type="ECO:0000256" key="9">
    <source>
        <dbReference type="ARBA" id="ARBA00022741"/>
    </source>
</evidence>
<keyword evidence="18" id="KW-1185">Reference proteome</keyword>
<dbReference type="NCBIfam" id="TIGR00671">
    <property type="entry name" value="baf"/>
    <property type="match status" value="1"/>
</dbReference>
<evidence type="ECO:0000256" key="15">
    <source>
        <dbReference type="ARBA" id="ARBA00040883"/>
    </source>
</evidence>
<comment type="subcellular location">
    <subcellularLocation>
        <location evidence="3 16">Cytoplasm</location>
    </subcellularLocation>
</comment>
<protein>
    <recommendedName>
        <fullName evidence="15 16">Type III pantothenate kinase</fullName>
        <ecNumber evidence="6 16">2.7.1.33</ecNumber>
    </recommendedName>
    <alternativeName>
        <fullName evidence="16">PanK-III</fullName>
    </alternativeName>
    <alternativeName>
        <fullName evidence="16">Pantothenic acid kinase</fullName>
    </alternativeName>
</protein>
<reference evidence="18" key="1">
    <citation type="submission" date="2016-01" db="EMBL/GenBank/DDBJ databases">
        <title>Draft genome sequence of Thermodesulfovibrio aggregans strain TGE-P1.</title>
        <authorList>
            <person name="Sekiguchi Y."/>
            <person name="Ohashi A."/>
            <person name="Matsuura N."/>
            <person name="Tourlousse M.D."/>
        </authorList>
    </citation>
    <scope>NUCLEOTIDE SEQUENCE [LARGE SCALE GENOMIC DNA]</scope>
    <source>
        <strain evidence="18">TGE-P1</strain>
    </source>
</reference>
<evidence type="ECO:0000313" key="18">
    <source>
        <dbReference type="Proteomes" id="UP000054976"/>
    </source>
</evidence>
<dbReference type="InterPro" id="IPR043129">
    <property type="entry name" value="ATPase_NBD"/>
</dbReference>
<comment type="subunit">
    <text evidence="5 16">Homodimer.</text>
</comment>
<feature type="binding site" evidence="16">
    <location>
        <position position="195"/>
    </location>
    <ligand>
        <name>substrate</name>
    </ligand>
</feature>
<evidence type="ECO:0000256" key="1">
    <source>
        <dbReference type="ARBA" id="ARBA00001206"/>
    </source>
</evidence>
<dbReference type="PANTHER" id="PTHR34265:SF1">
    <property type="entry name" value="TYPE III PANTOTHENATE KINASE"/>
    <property type="match status" value="1"/>
</dbReference>
<comment type="catalytic activity">
    <reaction evidence="1 16">
        <text>(R)-pantothenate + ATP = (R)-4'-phosphopantothenate + ADP + H(+)</text>
        <dbReference type="Rhea" id="RHEA:16373"/>
        <dbReference type="ChEBI" id="CHEBI:10986"/>
        <dbReference type="ChEBI" id="CHEBI:15378"/>
        <dbReference type="ChEBI" id="CHEBI:29032"/>
        <dbReference type="ChEBI" id="CHEBI:30616"/>
        <dbReference type="ChEBI" id="CHEBI:456216"/>
        <dbReference type="EC" id="2.7.1.33"/>
    </reaction>
</comment>
<comment type="similarity">
    <text evidence="14 16">Belongs to the type III pantothenate kinase family.</text>
</comment>
<gene>
    <name evidence="16" type="primary">coaX</name>
    <name evidence="17" type="ORF">TAGGR_346</name>
</gene>
<organism evidence="17 18">
    <name type="scientific">Thermodesulfovibrio aggregans</name>
    <dbReference type="NCBI Taxonomy" id="86166"/>
    <lineage>
        <taxon>Bacteria</taxon>
        <taxon>Pseudomonadati</taxon>
        <taxon>Nitrospirota</taxon>
        <taxon>Thermodesulfovibrionia</taxon>
        <taxon>Thermodesulfovibrionales</taxon>
        <taxon>Thermodesulfovibrionaceae</taxon>
        <taxon>Thermodesulfovibrio</taxon>
    </lineage>
</organism>
<dbReference type="GO" id="GO:0015937">
    <property type="term" value="P:coenzyme A biosynthetic process"/>
    <property type="evidence" value="ECO:0007669"/>
    <property type="project" value="UniProtKB-UniRule"/>
</dbReference>
<comment type="caution">
    <text evidence="17">The sequence shown here is derived from an EMBL/GenBank/DDBJ whole genome shotgun (WGS) entry which is preliminary data.</text>
</comment>
<sequence>MELMKKSLQEMSLYSEQSELVAIKVGNSTVNFAFFKTPQSSEFHLVSFDTREILNCDFANLTSFFSPHKKLDCIVCSVVPVLTEKLSYFRKLFNKMIFINSKTPTGLTLKIRNPESFGVDRLAATVAAYELLKKNIAVVDAGTATTITVVTKEGEILGGAIMPGVGTMNYCLHEKTASLPLVDLEKDAEPLGMDTHSAILSGIVLGTVHAIEGIIGDIERKINLNLEVVITGGYCEILSKYVHKRHLLNKHLVIEGMRLIYLKNIKN</sequence>
<dbReference type="InterPro" id="IPR004619">
    <property type="entry name" value="Type_III_PanK"/>
</dbReference>
<dbReference type="AlphaFoldDB" id="A0A0U9HYX1"/>
<evidence type="ECO:0000256" key="4">
    <source>
        <dbReference type="ARBA" id="ARBA00005225"/>
    </source>
</evidence>
<evidence type="ECO:0000256" key="6">
    <source>
        <dbReference type="ARBA" id="ARBA00012102"/>
    </source>
</evidence>
<dbReference type="GO" id="GO:0005737">
    <property type="term" value="C:cytoplasm"/>
    <property type="evidence" value="ECO:0007669"/>
    <property type="project" value="UniProtKB-SubCell"/>
</dbReference>
<dbReference type="Gene3D" id="3.30.420.40">
    <property type="match status" value="2"/>
</dbReference>
<dbReference type="EMBL" id="BCNO01000003">
    <property type="protein sequence ID" value="GAQ95573.1"/>
    <property type="molecule type" value="Genomic_DNA"/>
</dbReference>
<feature type="binding site" evidence="16">
    <location>
        <begin position="118"/>
        <end position="121"/>
    </location>
    <ligand>
        <name>substrate</name>
    </ligand>
</feature>
<dbReference type="GO" id="GO:0046872">
    <property type="term" value="F:metal ion binding"/>
    <property type="evidence" value="ECO:0007669"/>
    <property type="project" value="UniProtKB-KW"/>
</dbReference>
<evidence type="ECO:0000256" key="12">
    <source>
        <dbReference type="ARBA" id="ARBA00022958"/>
    </source>
</evidence>
<evidence type="ECO:0000256" key="5">
    <source>
        <dbReference type="ARBA" id="ARBA00011738"/>
    </source>
</evidence>
<keyword evidence="7 16" id="KW-0963">Cytoplasm</keyword>
<dbReference type="PANTHER" id="PTHR34265">
    <property type="entry name" value="TYPE III PANTOTHENATE KINASE"/>
    <property type="match status" value="1"/>
</dbReference>
<comment type="function">
    <text evidence="16">Catalyzes the phosphorylation of pantothenate (Pan), the first step in CoA biosynthesis.</text>
</comment>
<keyword evidence="11 16" id="KW-0067">ATP-binding</keyword>
<accession>A0A0U9HYX1</accession>
<evidence type="ECO:0000256" key="16">
    <source>
        <dbReference type="HAMAP-Rule" id="MF_01274"/>
    </source>
</evidence>
<dbReference type="HAMAP" id="MF_01274">
    <property type="entry name" value="Pantothen_kinase_3"/>
    <property type="match status" value="1"/>
</dbReference>
<comment type="cofactor">
    <cofactor evidence="16">
        <name>NH4(+)</name>
        <dbReference type="ChEBI" id="CHEBI:28938"/>
    </cofactor>
    <cofactor evidence="16">
        <name>K(+)</name>
        <dbReference type="ChEBI" id="CHEBI:29103"/>
    </cofactor>
    <text evidence="16">A monovalent cation. Ammonium or potassium.</text>
</comment>
<dbReference type="GO" id="GO:0005524">
    <property type="term" value="F:ATP binding"/>
    <property type="evidence" value="ECO:0007669"/>
    <property type="project" value="UniProtKB-UniRule"/>
</dbReference>
<evidence type="ECO:0000256" key="10">
    <source>
        <dbReference type="ARBA" id="ARBA00022777"/>
    </source>
</evidence>
<dbReference type="STRING" id="86166.TAGGR_346"/>
<feature type="binding site" evidence="16">
    <location>
        <position position="143"/>
    </location>
    <ligand>
        <name>ATP</name>
        <dbReference type="ChEBI" id="CHEBI:30616"/>
    </ligand>
</feature>
<evidence type="ECO:0000256" key="11">
    <source>
        <dbReference type="ARBA" id="ARBA00022840"/>
    </source>
</evidence>
<evidence type="ECO:0000256" key="14">
    <source>
        <dbReference type="ARBA" id="ARBA00038036"/>
    </source>
</evidence>
<keyword evidence="12 16" id="KW-0630">Potassium</keyword>
<keyword evidence="9 16" id="KW-0547">Nucleotide-binding</keyword>
<evidence type="ECO:0000256" key="2">
    <source>
        <dbReference type="ARBA" id="ARBA00001958"/>
    </source>
</evidence>
<feature type="binding site" evidence="16">
    <location>
        <begin position="24"/>
        <end position="31"/>
    </location>
    <ligand>
        <name>ATP</name>
        <dbReference type="ChEBI" id="CHEBI:30616"/>
    </ligand>
</feature>
<dbReference type="UniPathway" id="UPA00241">
    <property type="reaction ID" value="UER00352"/>
</dbReference>